<dbReference type="AGR" id="FB:FBgn0028427"/>
<keyword evidence="2" id="KW-0401">Integrin</keyword>
<dbReference type="VEuPathDB" id="VectorBase:FBgn0028427"/>
<reference evidence="2 5" key="5">
    <citation type="journal article" date="2002" name="Genome Biol.">
        <title>Heterochromatic sequences in a Drosophila whole-genome shotgun assembly.</title>
        <authorList>
            <person name="Hoskins R.A."/>
            <person name="Smith C.D."/>
            <person name="Carlson J.W."/>
            <person name="Carvalho A.B."/>
            <person name="Halpern A."/>
            <person name="Kaminker J.S."/>
            <person name="Kennedy C."/>
            <person name="Mungall C.J."/>
            <person name="Sullivan B.A."/>
            <person name="Sutton G.G."/>
            <person name="Yasuhara J.C."/>
            <person name="Wakimoto B.T."/>
            <person name="Myers E.W."/>
            <person name="Celniker S.E."/>
            <person name="Rubin G.M."/>
            <person name="Karpen G.H."/>
        </authorList>
    </citation>
    <scope>NUCLEOTIDE SEQUENCE [LARGE SCALE GENOMIC DNA]</scope>
    <source>
        <strain evidence="5">Berkeley</strain>
    </source>
</reference>
<dbReference type="ExpressionAtlas" id="E3CTS5">
    <property type="expression patterns" value="baseline and differential"/>
</dbReference>
<dbReference type="GO" id="GO:0016301">
    <property type="term" value="F:kinase activity"/>
    <property type="evidence" value="ECO:0007669"/>
    <property type="project" value="UniProtKB-KW"/>
</dbReference>
<evidence type="ECO:0000313" key="4">
    <source>
        <dbReference type="FlyBase" id="FBgn0028427"/>
    </source>
</evidence>
<name>E3CTS5_DROME</name>
<reference evidence="2" key="15">
    <citation type="submission" date="2022-11" db="EMBL/GenBank/DDBJ databases">
        <title>Drosophila melanogaster release 4 sequence.</title>
        <authorList>
            <consortium name="Berkeley Drosophila Genome Project"/>
            <person name="Celniker S."/>
            <person name="Carlson J."/>
            <person name="Wan K."/>
            <person name="Pfeiffer B."/>
            <person name="Frise E."/>
            <person name="George R."/>
            <person name="Hoskins R."/>
            <person name="Stapleton M."/>
            <person name="Pacleb J."/>
            <person name="Park S."/>
            <person name="Svirskas R."/>
            <person name="Smith E."/>
            <person name="Yu C."/>
            <person name="Rubin G."/>
        </authorList>
    </citation>
    <scope>NUCLEOTIDE SEQUENCE</scope>
</reference>
<dbReference type="KEGG" id="dme:Dmel_CG10504"/>
<dbReference type="GO" id="GO:0007229">
    <property type="term" value="P:integrin-mediated signaling pathway"/>
    <property type="evidence" value="ECO:0007669"/>
    <property type="project" value="UniProtKB-KW"/>
</dbReference>
<reference evidence="2" key="13">
    <citation type="journal article" date="2015" name="Genome Res.">
        <title>The Release 6 reference sequence of the Drosophila melanogaster genome.</title>
        <authorList>
            <person name="Hoskins R.A."/>
            <person name="Carlson J.W."/>
            <person name="Wan K.H."/>
            <person name="Park S."/>
            <person name="Mendez I."/>
            <person name="Galle S.E."/>
            <person name="Booth B.W."/>
            <person name="Pfeiffer B.D."/>
            <person name="George R.A."/>
            <person name="Svirskas R."/>
            <person name="Krzywinski M."/>
            <person name="Schein J."/>
            <person name="Accardo M.C."/>
            <person name="Damia E."/>
            <person name="Messina G."/>
            <person name="Mendez-Lago M."/>
            <person name="de Pablos B."/>
            <person name="Demakova O.V."/>
            <person name="Andreyeva E.N."/>
            <person name="Boldyreva L.V."/>
            <person name="Marra M."/>
            <person name="Carvalho A.B."/>
            <person name="Dimitri P."/>
            <person name="Villasante A."/>
            <person name="Zhimulev I.F."/>
            <person name="Rubin G.M."/>
            <person name="Karpen G.H."/>
            <person name="Celniker S.E."/>
        </authorList>
    </citation>
    <scope>NUCLEOTIDE SEQUENCE</scope>
</reference>
<dbReference type="DNASU" id="53573"/>
<dbReference type="GO" id="GO:0005925">
    <property type="term" value="C:focal adhesion"/>
    <property type="evidence" value="ECO:0000314"/>
    <property type="project" value="FlyBase"/>
</dbReference>
<dbReference type="Bgee" id="FBgn0028427">
    <property type="expression patterns" value="Expressed in embryonic/larval hemocyte (Drosophila) and 164 other cell types or tissues"/>
</dbReference>
<dbReference type="Proteomes" id="UP000000803">
    <property type="component" value="Chromosome 3L"/>
</dbReference>
<proteinExistence type="evidence at transcript level"/>
<reference evidence="2" key="12">
    <citation type="journal article" date="2015" name="G3 (Bethesda)">
        <title>Gene Model Annotations for Drosophila melanogaster: The Rule-Benders.</title>
        <authorList>
            <consortium name="FlyBase Consortium"/>
            <person name="Crosby M.A."/>
            <person name="Gramates L.S."/>
            <person name="Dos Santos G."/>
            <person name="Matthews B.B."/>
            <person name="St Pierre S.E."/>
            <person name="Zhou P."/>
            <person name="Schroeder A.J."/>
            <person name="Falls K."/>
            <person name="Emmert D.B."/>
            <person name="Russo S.M."/>
            <person name="Gelbart W.M."/>
            <person name="null"/>
        </authorList>
    </citation>
    <scope>NUCLEOTIDE SEQUENCE</scope>
</reference>
<reference evidence="5" key="3">
    <citation type="journal article" date="2002" name="Genome Biol.">
        <title>Annotation of the Drosophila melanogaster euchromatic genome: a systematic review.</title>
        <authorList>
            <person name="Misra S."/>
            <person name="Crosby M.A."/>
            <person name="Mungall C.J."/>
            <person name="Matthews B.B."/>
            <person name="Campbell K.S."/>
            <person name="Hradecky P."/>
            <person name="Huang Y."/>
            <person name="Kaminker J.S."/>
            <person name="Millburn G.H."/>
            <person name="Prochnik S.E."/>
            <person name="Smith C.D."/>
            <person name="Tupy J.L."/>
            <person name="Whitfied E.J."/>
            <person name="Bayraktaroglu L."/>
            <person name="Berman B.P."/>
            <person name="Bettencourt B.R."/>
            <person name="Celniker S.E."/>
            <person name="de Grey A.D."/>
            <person name="Drysdale R.A."/>
            <person name="Harris N.L."/>
            <person name="Richter J."/>
            <person name="Russo S."/>
            <person name="Schroeder A.J."/>
            <person name="Shu S.Q."/>
            <person name="Stapleton M."/>
            <person name="Yamada C."/>
            <person name="Ashburner M."/>
            <person name="Gelbart W.M."/>
            <person name="Rubin G.M."/>
            <person name="Lewis S.E."/>
        </authorList>
    </citation>
    <scope>GENOME REANNOTATION</scope>
    <source>
        <strain evidence="5">Berkeley</strain>
    </source>
</reference>
<keyword evidence="2" id="KW-0808">Transferase</keyword>
<dbReference type="GeneID" id="53573"/>
<accession>E3CTS5</accession>
<dbReference type="EMBL" id="KX531834">
    <property type="protein sequence ID" value="ANY27644.1"/>
    <property type="molecule type" value="mRNA"/>
</dbReference>
<evidence type="ECO:0000313" key="1">
    <source>
        <dbReference type="EMBL" id="ADP30892.1"/>
    </source>
</evidence>
<reference evidence="2 5" key="1">
    <citation type="journal article" date="2000" name="Science">
        <title>The genome sequence of Drosophila melanogaster.</title>
        <authorList>
            <person name="Adams M.D."/>
            <person name="Celniker S.E."/>
            <person name="Holt R.A."/>
            <person name="Evans C.A."/>
            <person name="Gocayne J.D."/>
            <person name="Amanatides P.G."/>
            <person name="Scherer S.E."/>
            <person name="Li P.W."/>
            <person name="Hoskins R.A."/>
            <person name="Galle R.F."/>
            <person name="George R.A."/>
            <person name="Lewis S.E."/>
            <person name="Richards S."/>
            <person name="Ashburner M."/>
            <person name="Henderson S.N."/>
            <person name="Sutton G.G."/>
            <person name="Wortman J.R."/>
            <person name="Yandell M.D."/>
            <person name="Zhang Q."/>
            <person name="Chen L.X."/>
            <person name="Brandon R.C."/>
            <person name="Rogers Y.H."/>
            <person name="Blazej R.G."/>
            <person name="Champe M."/>
            <person name="Pfeiffer B.D."/>
            <person name="Wan K.H."/>
            <person name="Doyle C."/>
            <person name="Baxter E.G."/>
            <person name="Helt G."/>
            <person name="Nelson C.R."/>
            <person name="Gabor G.L."/>
            <person name="Abril J.F."/>
            <person name="Agbayani A."/>
            <person name="An H.J."/>
            <person name="Andrews-Pfannkoch C."/>
            <person name="Baldwin D."/>
            <person name="Ballew R.M."/>
            <person name="Basu A."/>
            <person name="Baxendale J."/>
            <person name="Bayraktaroglu L."/>
            <person name="Beasley E.M."/>
            <person name="Beeson K.Y."/>
            <person name="Benos P.V."/>
            <person name="Berman B.P."/>
            <person name="Bhandari D."/>
            <person name="Bolshakov S."/>
            <person name="Borkova D."/>
            <person name="Botchan M.R."/>
            <person name="Bouck J."/>
            <person name="Brokstein P."/>
            <person name="Brottier P."/>
            <person name="Burtis K.C."/>
            <person name="Busam D.A."/>
            <person name="Butler H."/>
            <person name="Cadieu E."/>
            <person name="Center A."/>
            <person name="Chandra I."/>
            <person name="Cherry J.M."/>
            <person name="Cawley S."/>
            <person name="Dahlke C."/>
            <person name="Davenport L.B."/>
            <person name="Davies P."/>
            <person name="de Pablos B."/>
            <person name="Delcher A."/>
            <person name="Deng Z."/>
            <person name="Mays A.D."/>
            <person name="Dew I."/>
            <person name="Dietz S.M."/>
            <person name="Dodson K."/>
            <person name="Doup L.E."/>
            <person name="Downes M."/>
            <person name="Dugan-Rocha S."/>
            <person name="Dunkov B.C."/>
            <person name="Dunn P."/>
            <person name="Durbin K.J."/>
            <person name="Evangelista C.C."/>
            <person name="Ferraz C."/>
            <person name="Ferriera S."/>
            <person name="Fleischmann W."/>
            <person name="Fosler C."/>
            <person name="Gabrielian A.E."/>
            <person name="Garg N.S."/>
            <person name="Gelbart W.M."/>
            <person name="Glasser K."/>
            <person name="Glodek A."/>
            <person name="Gong F."/>
            <person name="Gorrell J.H."/>
            <person name="Gu Z."/>
            <person name="Guan P."/>
            <person name="Harris M."/>
            <person name="Harris N.L."/>
            <person name="Harvey D."/>
            <person name="Heiman T.J."/>
            <person name="Hernandez J.R."/>
            <person name="Houck J."/>
            <person name="Hostin D."/>
            <person name="Houston K.A."/>
            <person name="Howland T.J."/>
            <person name="Wei M.H."/>
            <person name="Ibegwam C."/>
            <person name="Jalali M."/>
            <person name="Kalush F."/>
            <person name="Karpen G.H."/>
            <person name="Ke Z."/>
            <person name="Kennison J.A."/>
            <person name="Ketchum K.A."/>
            <person name="Kimmel B.E."/>
            <person name="Kodira C.D."/>
            <person name="Kraft C."/>
            <person name="Kravitz S."/>
            <person name="Kulp D."/>
            <person name="Lai Z."/>
            <person name="Lasko P."/>
            <person name="Lei Y."/>
            <person name="Levitsky A.A."/>
            <person name="Li J."/>
            <person name="Li Z."/>
            <person name="Liang Y."/>
            <person name="Lin X."/>
            <person name="Liu X."/>
            <person name="Mattei B."/>
            <person name="McIntosh T.C."/>
            <person name="McLeod M.P."/>
            <person name="McPherson D."/>
            <person name="Merkulov G."/>
            <person name="Milshina N.V."/>
            <person name="Mobarry C."/>
            <person name="Morris J."/>
            <person name="Moshrefi A."/>
            <person name="Mount S.M."/>
            <person name="Moy M."/>
            <person name="Murphy B."/>
            <person name="Murphy L."/>
            <person name="Muzny D.M."/>
            <person name="Nelson D.L."/>
            <person name="Nelson D.R."/>
            <person name="Nelson K.A."/>
            <person name="Nixon K."/>
            <person name="Nusskern D.R."/>
            <person name="Pacleb J.M."/>
            <person name="Palazzolo M."/>
            <person name="Pittman G.S."/>
            <person name="Pan S."/>
            <person name="Pollard J."/>
            <person name="Puri V."/>
            <person name="Reese M.G."/>
            <person name="Reinert K."/>
            <person name="Remington K."/>
            <person name="Saunders R.D."/>
            <person name="Scheeler F."/>
            <person name="Shen H."/>
            <person name="Shue B.C."/>
            <person name="Siden-Kiamos I."/>
            <person name="Simpson M."/>
            <person name="Skupski M.P."/>
            <person name="Smith T."/>
            <person name="Spier E."/>
            <person name="Spradling A.C."/>
            <person name="Stapleton M."/>
            <person name="Strong R."/>
            <person name="Sun E."/>
            <person name="Svirskas R."/>
            <person name="Tector C."/>
            <person name="Turner R."/>
            <person name="Venter E."/>
            <person name="Wang A.H."/>
            <person name="Wang X."/>
            <person name="Wang Z.Y."/>
            <person name="Wassarman D.A."/>
            <person name="Weinstock G.M."/>
            <person name="Weissenbach J."/>
            <person name="Williams S.M."/>
            <person name="WoodageT"/>
            <person name="Worley K.C."/>
            <person name="Wu D."/>
            <person name="Yang S."/>
            <person name="Yao Q.A."/>
            <person name="Ye J."/>
            <person name="Yeh R.F."/>
            <person name="Zaveri J.S."/>
            <person name="Zhan M."/>
            <person name="Zhang G."/>
            <person name="Zhao Q."/>
            <person name="Zheng L."/>
            <person name="Zheng X.H."/>
            <person name="Zhong F.N."/>
            <person name="Zhong W."/>
            <person name="Zhou X."/>
            <person name="Zhu S."/>
            <person name="Zhu X."/>
            <person name="Smith H.O."/>
            <person name="Gibbs R.A."/>
            <person name="Myers E.W."/>
            <person name="Rubin G.M."/>
            <person name="Venter J.C."/>
        </authorList>
    </citation>
    <scope>NUCLEOTIDE SEQUENCE [LARGE SCALE GENOMIC DNA]</scope>
    <source>
        <strain evidence="5">Berkeley</strain>
    </source>
</reference>
<dbReference type="OMA" id="CREGNAM"/>
<dbReference type="OrthoDB" id="6718656at2759"/>
<reference evidence="1" key="10">
    <citation type="submission" date="2010-11" db="EMBL/GenBank/DDBJ databases">
        <authorList>
            <person name="Carlson J."/>
            <person name="Booth B."/>
            <person name="Frise E."/>
            <person name="Sandler J."/>
            <person name="Wan K."/>
            <person name="Yu C."/>
            <person name="Celniker S."/>
        </authorList>
    </citation>
    <scope>NUCLEOTIDE SEQUENCE</scope>
</reference>
<dbReference type="RefSeq" id="NP_001246860.1">
    <property type="nucleotide sequence ID" value="NM_001259931.1"/>
</dbReference>
<reference evidence="2 5" key="8">
    <citation type="journal article" date="2007" name="Science">
        <title>The Release 5.1 annotation of Drosophila melanogaster heterochromatin.</title>
        <authorList>
            <person name="Smith C.D."/>
            <person name="Shu S."/>
            <person name="Mungall C.J."/>
            <person name="Karpen G.H."/>
        </authorList>
    </citation>
    <scope>NUCLEOTIDE SEQUENCE [LARGE SCALE GENOMIC DNA]</scope>
    <source>
        <strain evidence="5">Berkeley</strain>
    </source>
</reference>
<keyword evidence="5" id="KW-1185">Reference proteome</keyword>
<evidence type="ECO:0000313" key="3">
    <source>
        <dbReference type="EMBL" id="ANY27644.1"/>
    </source>
</evidence>
<dbReference type="BioGRID-ORCS" id="53573">
    <property type="hits" value="0 hits in 3 CRISPR screens"/>
</dbReference>
<reference evidence="5" key="2">
    <citation type="journal article" date="2002" name="Genome Biol.">
        <title>Finishing a whole-genome shotgun: release 3 of the Drosophila melanogaster euchromatic genome sequence.</title>
        <authorList>
            <person name="Celniker S.E."/>
            <person name="Wheeler D.A."/>
            <person name="Kronmiller B."/>
            <person name="Carlson J.W."/>
            <person name="Halpern A."/>
            <person name="Patel S."/>
            <person name="Adams M."/>
            <person name="Champe M."/>
            <person name="Dugan S.P."/>
            <person name="Frise E."/>
            <person name="Hodgson A."/>
            <person name="George R.A."/>
            <person name="Hoskins R.A."/>
            <person name="Laverty T."/>
            <person name="Muzny D.M."/>
            <person name="Nelson C.R."/>
            <person name="Pacleb J.M."/>
            <person name="Park S."/>
            <person name="Pfeiffer B.D."/>
            <person name="Richards S."/>
            <person name="Sodergren E.J."/>
            <person name="Svirskas R."/>
            <person name="Tabor P.E."/>
            <person name="Wan K."/>
            <person name="Stapleton M."/>
            <person name="Sutton G.G."/>
            <person name="Venter C."/>
            <person name="Weinstock G."/>
            <person name="Scherer S.E."/>
            <person name="Myers E.W."/>
            <person name="Gibbs R.A."/>
            <person name="Rubin G.M."/>
        </authorList>
    </citation>
    <scope>NUCLEOTIDE SEQUENCE [LARGE SCALE GENOMIC DNA]</scope>
    <source>
        <strain evidence="5">Berkeley</strain>
    </source>
</reference>
<protein>
    <submittedName>
        <fullName evidence="3">GEO13448p1</fullName>
    </submittedName>
    <submittedName>
        <fullName evidence="2">Integrin linked kinase, isoform B</fullName>
    </submittedName>
    <submittedName>
        <fullName evidence="1">MIP27912p</fullName>
    </submittedName>
</protein>
<reference evidence="3" key="14">
    <citation type="submission" date="2016-07" db="EMBL/GenBank/DDBJ databases">
        <authorList>
            <person name="Wan K."/>
            <person name="Booth B."/>
            <person name="Spirohn K."/>
            <person name="Hao T."/>
            <person name="Hu Y."/>
            <person name="Calderwood M."/>
            <person name="Hill D."/>
            <person name="Mohr S."/>
            <person name="Vidal M."/>
            <person name="Celniker S."/>
            <person name="Perrimon N."/>
        </authorList>
    </citation>
    <scope>NUCLEOTIDE SEQUENCE</scope>
</reference>
<organism evidence="1">
    <name type="scientific">Drosophila melanogaster</name>
    <name type="common">Fruit fly</name>
    <dbReference type="NCBI Taxonomy" id="7227"/>
    <lineage>
        <taxon>Eukaryota</taxon>
        <taxon>Metazoa</taxon>
        <taxon>Ecdysozoa</taxon>
        <taxon>Arthropoda</taxon>
        <taxon>Hexapoda</taxon>
        <taxon>Insecta</taxon>
        <taxon>Pterygota</taxon>
        <taxon>Neoptera</taxon>
        <taxon>Endopterygota</taxon>
        <taxon>Diptera</taxon>
        <taxon>Brachycera</taxon>
        <taxon>Muscomorpha</taxon>
        <taxon>Ephydroidea</taxon>
        <taxon>Drosophilidae</taxon>
        <taxon>Drosophila</taxon>
        <taxon>Sophophora</taxon>
    </lineage>
</organism>
<reference evidence="2" key="16">
    <citation type="submission" date="2022-11" db="EMBL/GenBank/DDBJ databases">
        <authorList>
            <consortium name="FlyBase"/>
        </authorList>
    </citation>
    <scope>NUCLEOTIDE SEQUENCE</scope>
</reference>
<dbReference type="AlphaFoldDB" id="E3CTS5"/>
<dbReference type="HOGENOM" id="CLU_000288_7_5_1"/>
<reference evidence="2 5" key="6">
    <citation type="journal article" date="2005" name="PLoS Comput. Biol.">
        <title>Combined evidence annotation of transposable elements in genome sequences.</title>
        <authorList>
            <person name="Quesneville H."/>
            <person name="Bergman C.M."/>
            <person name="Andrieu O."/>
            <person name="Autard D."/>
            <person name="Nouaud D."/>
            <person name="Ashburner M."/>
            <person name="Anxolabehere D."/>
        </authorList>
    </citation>
    <scope>NUCLEOTIDE SEQUENCE [LARGE SCALE GENOMIC DNA]</scope>
    <source>
        <strain evidence="5">Berkeley</strain>
    </source>
</reference>
<dbReference type="EMBL" id="AE014296">
    <property type="protein sequence ID" value="AFH04531.1"/>
    <property type="molecule type" value="Genomic_DNA"/>
</dbReference>
<reference evidence="5" key="4">
    <citation type="journal article" date="2002" name="Genome Biol.">
        <title>The transposable elements of the Drosophila melanogaster euchromatin: a genomics perspective.</title>
        <authorList>
            <person name="Kaminker J.S."/>
            <person name="Bergman C.M."/>
            <person name="Kronmiller B."/>
            <person name="Carlson J."/>
            <person name="Svirskas R."/>
            <person name="Patel S."/>
            <person name="Frise E."/>
            <person name="Wheeler D.A."/>
            <person name="Lewis S.E."/>
            <person name="Rubin G.M."/>
            <person name="Ashburner M."/>
            <person name="Celniker S.E."/>
        </authorList>
    </citation>
    <scope>NUCLEOTIDE SEQUENCE [LARGE SCALE GENOMIC DNA]</scope>
    <source>
        <strain evidence="5">Berkeley</strain>
    </source>
</reference>
<reference evidence="2 5" key="9">
    <citation type="journal article" date="2007" name="Science">
        <title>Sequence finishing and mapping of Drosophila melanogaster heterochromatin.</title>
        <authorList>
            <person name="Hoskins R.A."/>
            <person name="Carlson J.W."/>
            <person name="Kennedy C."/>
            <person name="Acevedo D."/>
            <person name="Evans-Holm M."/>
            <person name="Frise E."/>
            <person name="Wan K.H."/>
            <person name="Park S."/>
            <person name="Mendez-Lago M."/>
            <person name="Rossi F."/>
            <person name="Villasante A."/>
            <person name="Dimitri P."/>
            <person name="Karpen G.H."/>
            <person name="Celniker S.E."/>
        </authorList>
    </citation>
    <scope>NUCLEOTIDE SEQUENCE [LARGE SCALE GENOMIC DNA]</scope>
    <source>
        <strain evidence="5">Berkeley</strain>
    </source>
</reference>
<dbReference type="CTD" id="3611"/>
<evidence type="ECO:0000313" key="2">
    <source>
        <dbReference type="EMBL" id="AFH04531.1"/>
    </source>
</evidence>
<dbReference type="FlyBase" id="FBgn0028427">
    <property type="gene designation" value="Ilk"/>
</dbReference>
<dbReference type="SMR" id="E3CTS5"/>
<gene>
    <name evidence="2 4" type="primary">Ilk</name>
    <name evidence="2" type="synonym">CT29478</name>
    <name evidence="2" type="synonym">Dmel\CG10504</name>
    <name evidence="2" type="synonym">DmILK</name>
    <name evidence="2" type="synonym">ILK</name>
    <name evidence="2" type="synonym">ilk</name>
    <name evidence="1" type="synonym">Ilk-RA</name>
    <name evidence="2" type="synonym">l(3)78Ca</name>
    <name evidence="2 4" type="ORF">CG10504</name>
    <name evidence="2" type="ORF">Dmel_CG10504</name>
</gene>
<dbReference type="EMBL" id="BT125741">
    <property type="protein sequence ID" value="ADP30892.1"/>
    <property type="molecule type" value="mRNA"/>
</dbReference>
<evidence type="ECO:0000313" key="5">
    <source>
        <dbReference type="Proteomes" id="UP000000803"/>
    </source>
</evidence>
<sequence length="30" mass="3658">MEDIFHWCREGNSIQVRLWLDETEHDNNLG</sequence>
<reference evidence="2" key="11">
    <citation type="journal article" date="2015" name="G3 (Bethesda)">
        <title>Gene Model Annotations for Drosophila melanogaster: Impact of High-Throughput Data.</title>
        <authorList>
            <consortium name="FlyBase Consortium"/>
            <person name="Matthews B.B."/>
            <person name="Dos Santos G."/>
            <person name="Crosby M.A."/>
            <person name="Emmert D.B."/>
            <person name="St Pierre S.E."/>
            <person name="Gramates L.S."/>
            <person name="Zhou P."/>
            <person name="Schroeder A.J."/>
            <person name="Falls K."/>
            <person name="Strelets V."/>
            <person name="Russo S.M."/>
            <person name="Gelbart W.M."/>
            <person name="null"/>
        </authorList>
    </citation>
    <scope>NUCLEOTIDE SEQUENCE</scope>
</reference>
<reference evidence="2" key="7">
    <citation type="submission" date="2006-08" db="EMBL/GenBank/DDBJ databases">
        <authorList>
            <person name="Celniker S."/>
            <person name="Carlson J."/>
            <person name="Wan K."/>
            <person name="Frise E."/>
            <person name="Hoskins R."/>
            <person name="Park S."/>
            <person name="Svirskas R."/>
            <person name="Rubin G."/>
        </authorList>
    </citation>
    <scope>NUCLEOTIDE SEQUENCE</scope>
</reference>
<keyword evidence="2" id="KW-0418">Kinase</keyword>